<accession>A0ABD3UBB6</accession>
<feature type="transmembrane region" description="Helical" evidence="1">
    <location>
        <begin position="63"/>
        <end position="87"/>
    </location>
</feature>
<evidence type="ECO:0000256" key="1">
    <source>
        <dbReference type="SAM" id="Phobius"/>
    </source>
</evidence>
<proteinExistence type="predicted"/>
<dbReference type="Proteomes" id="UP001634393">
    <property type="component" value="Unassembled WGS sequence"/>
</dbReference>
<feature type="signal peptide" evidence="2">
    <location>
        <begin position="1"/>
        <end position="17"/>
    </location>
</feature>
<protein>
    <submittedName>
        <fullName evidence="3">Uncharacterized protein</fullName>
    </submittedName>
</protein>
<keyword evidence="1" id="KW-0472">Membrane</keyword>
<keyword evidence="4" id="KW-1185">Reference proteome</keyword>
<dbReference type="AlphaFoldDB" id="A0ABD3UBB6"/>
<keyword evidence="2" id="KW-0732">Signal</keyword>
<evidence type="ECO:0000256" key="2">
    <source>
        <dbReference type="SAM" id="SignalP"/>
    </source>
</evidence>
<feature type="chain" id="PRO_5044799099" evidence="2">
    <location>
        <begin position="18"/>
        <end position="90"/>
    </location>
</feature>
<evidence type="ECO:0000313" key="3">
    <source>
        <dbReference type="EMBL" id="KAL3846312.1"/>
    </source>
</evidence>
<sequence>MFNPFVILELILSVISGTELVGKKRFKGFFSEEGSSTKMWGGWDNALCLLTSFSENNVLDTVFWSHLGLASVFWFSIFSLRLISLALTGF</sequence>
<evidence type="ECO:0000313" key="4">
    <source>
        <dbReference type="Proteomes" id="UP001634393"/>
    </source>
</evidence>
<organism evidence="3 4">
    <name type="scientific">Penstemon smallii</name>
    <dbReference type="NCBI Taxonomy" id="265156"/>
    <lineage>
        <taxon>Eukaryota</taxon>
        <taxon>Viridiplantae</taxon>
        <taxon>Streptophyta</taxon>
        <taxon>Embryophyta</taxon>
        <taxon>Tracheophyta</taxon>
        <taxon>Spermatophyta</taxon>
        <taxon>Magnoliopsida</taxon>
        <taxon>eudicotyledons</taxon>
        <taxon>Gunneridae</taxon>
        <taxon>Pentapetalae</taxon>
        <taxon>asterids</taxon>
        <taxon>lamiids</taxon>
        <taxon>Lamiales</taxon>
        <taxon>Plantaginaceae</taxon>
        <taxon>Cheloneae</taxon>
        <taxon>Penstemon</taxon>
    </lineage>
</organism>
<reference evidence="3 4" key="1">
    <citation type="submission" date="2024-12" db="EMBL/GenBank/DDBJ databases">
        <title>The unique morphological basis and parallel evolutionary history of personate flowers in Penstemon.</title>
        <authorList>
            <person name="Depatie T.H."/>
            <person name="Wessinger C.A."/>
        </authorList>
    </citation>
    <scope>NUCLEOTIDE SEQUENCE [LARGE SCALE GENOMIC DNA]</scope>
    <source>
        <strain evidence="3">WTNN_2</strain>
        <tissue evidence="3">Leaf</tissue>
    </source>
</reference>
<keyword evidence="1" id="KW-1133">Transmembrane helix</keyword>
<name>A0ABD3UBB6_9LAMI</name>
<gene>
    <name evidence="3" type="ORF">ACJIZ3_003715</name>
</gene>
<comment type="caution">
    <text evidence="3">The sequence shown here is derived from an EMBL/GenBank/DDBJ whole genome shotgun (WGS) entry which is preliminary data.</text>
</comment>
<keyword evidence="1" id="KW-0812">Transmembrane</keyword>
<dbReference type="EMBL" id="JBJXBP010000002">
    <property type="protein sequence ID" value="KAL3846312.1"/>
    <property type="molecule type" value="Genomic_DNA"/>
</dbReference>